<dbReference type="AlphaFoldDB" id="S2KRX0"/>
<feature type="domain" description="DUF4123" evidence="2">
    <location>
        <begin position="34"/>
        <end position="145"/>
    </location>
</feature>
<feature type="compositionally biased region" description="Polar residues" evidence="1">
    <location>
        <begin position="305"/>
        <end position="314"/>
    </location>
</feature>
<dbReference type="STRING" id="1121939.L861_04805"/>
<sequence>MTPMSDIPPPWPLAEGLLNGEWTWPEPDAGHVLLLLDGVPELARHLNDWSGGQYHGNPLYAGTPFAAVQHLSPWLVQLAGPHDSILQRFLADGLAAEWGYLLVSQADPLAVADHLRALLQVRMPDDTPMLLRVADPAVIGAMLPAERSVVEAPWGPIAQLIVPDSVMNQWRAWHPAANPGHLPGLTIPPDGHRLNDTDVRHLQACDRRTDLRQLARFVAEHCPGWLGDANPHARLEALTREVAPLGLTSSTQWQRLCRLMARLRQTSLTAATFPGDIREILTDRQRGDGTARLRAALAHLEANETPATAMQEATTRPGATDPLGWDDIPPGHAQEAKSLLDDWL</sequence>
<name>S2KRX0_LITA3</name>
<proteinExistence type="predicted"/>
<protein>
    <recommendedName>
        <fullName evidence="2">DUF4123 domain-containing protein</fullName>
    </recommendedName>
</protein>
<dbReference type="Pfam" id="PF13503">
    <property type="entry name" value="DUF4123"/>
    <property type="match status" value="1"/>
</dbReference>
<reference evidence="3 4" key="1">
    <citation type="journal article" date="2013" name="Genome Announc.">
        <title>Draft genome sequence of the moderately halophilic gammaproteobacterium Halomonas anticariensis FP35.</title>
        <authorList>
            <person name="Tahrioui A."/>
            <person name="Quesada E."/>
            <person name="Llamas I."/>
        </authorList>
    </citation>
    <scope>NUCLEOTIDE SEQUENCE [LARGE SCALE GENOMIC DNA]</scope>
    <source>
        <strain evidence="4">DSM 16096 / CECT 5854 / LMG 22089 / FP35</strain>
    </source>
</reference>
<organism evidence="3 4">
    <name type="scientific">Litchfieldella anticariensis (strain DSM 16096 / CECT 5854 / CIP 108499 / LMG 22089 / FP35)</name>
    <name type="common">Halomonas anticariensis</name>
    <dbReference type="NCBI Taxonomy" id="1121939"/>
    <lineage>
        <taxon>Bacteria</taxon>
        <taxon>Pseudomonadati</taxon>
        <taxon>Pseudomonadota</taxon>
        <taxon>Gammaproteobacteria</taxon>
        <taxon>Oceanospirillales</taxon>
        <taxon>Halomonadaceae</taxon>
        <taxon>Litchfieldella</taxon>
    </lineage>
</organism>
<gene>
    <name evidence="3" type="ORF">L861_04805</name>
</gene>
<dbReference type="Proteomes" id="UP000014463">
    <property type="component" value="Unassembled WGS sequence"/>
</dbReference>
<evidence type="ECO:0000256" key="1">
    <source>
        <dbReference type="SAM" id="MobiDB-lite"/>
    </source>
</evidence>
<accession>S2KRX0</accession>
<evidence type="ECO:0000313" key="3">
    <source>
        <dbReference type="EMBL" id="EPC03253.1"/>
    </source>
</evidence>
<evidence type="ECO:0000313" key="4">
    <source>
        <dbReference type="Proteomes" id="UP000014463"/>
    </source>
</evidence>
<keyword evidence="4" id="KW-1185">Reference proteome</keyword>
<comment type="caution">
    <text evidence="3">The sequence shown here is derived from an EMBL/GenBank/DDBJ whole genome shotgun (WGS) entry which is preliminary data.</text>
</comment>
<dbReference type="EMBL" id="ASTJ01000019">
    <property type="protein sequence ID" value="EPC03253.1"/>
    <property type="molecule type" value="Genomic_DNA"/>
</dbReference>
<feature type="region of interest" description="Disordered" evidence="1">
    <location>
        <begin position="304"/>
        <end position="332"/>
    </location>
</feature>
<dbReference type="InterPro" id="IPR025391">
    <property type="entry name" value="DUF4123"/>
</dbReference>
<dbReference type="eggNOG" id="ENOG502ZU10">
    <property type="taxonomic scope" value="Bacteria"/>
</dbReference>
<feature type="non-terminal residue" evidence="3">
    <location>
        <position position="344"/>
    </location>
</feature>
<evidence type="ECO:0000259" key="2">
    <source>
        <dbReference type="Pfam" id="PF13503"/>
    </source>
</evidence>